<reference evidence="1 2" key="1">
    <citation type="journal article" date="2015" name="Genome Announc.">
        <title>Draft Genome Sequences of Marine Isolates of Thalassomonas viridans and Thalassomonas actiniarum.</title>
        <authorList>
            <person name="Olonade I."/>
            <person name="van Zyl L.J."/>
            <person name="Trindade M."/>
        </authorList>
    </citation>
    <scope>NUCLEOTIDE SEQUENCE [LARGE SCALE GENOMIC DNA]</scope>
    <source>
        <strain evidence="1 2">XOM25</strain>
    </source>
</reference>
<dbReference type="KEGG" id="tvd:SG34_032660"/>
<dbReference type="AlphaFoldDB" id="A0AAF0CCT1"/>
<evidence type="ECO:0000313" key="2">
    <source>
        <dbReference type="Proteomes" id="UP000032352"/>
    </source>
</evidence>
<dbReference type="Proteomes" id="UP000032352">
    <property type="component" value="Chromosome pTvir"/>
</dbReference>
<keyword evidence="2" id="KW-1185">Reference proteome</keyword>
<gene>
    <name evidence="1" type="ORF">SG34_032660</name>
</gene>
<dbReference type="RefSeq" id="WP_044839188.1">
    <property type="nucleotide sequence ID" value="NZ_CP059734.1"/>
</dbReference>
<evidence type="ECO:0000313" key="1">
    <source>
        <dbReference type="EMBL" id="WDE08668.1"/>
    </source>
</evidence>
<proteinExistence type="predicted"/>
<organism evidence="1 2">
    <name type="scientific">Thalassomonas viridans</name>
    <dbReference type="NCBI Taxonomy" id="137584"/>
    <lineage>
        <taxon>Bacteria</taxon>
        <taxon>Pseudomonadati</taxon>
        <taxon>Pseudomonadota</taxon>
        <taxon>Gammaproteobacteria</taxon>
        <taxon>Alteromonadales</taxon>
        <taxon>Colwelliaceae</taxon>
        <taxon>Thalassomonas</taxon>
    </lineage>
</organism>
<protein>
    <submittedName>
        <fullName evidence="1">Uncharacterized protein</fullName>
    </submittedName>
</protein>
<name>A0AAF0CCT1_9GAMM</name>
<accession>A0AAF0CCT1</accession>
<reference evidence="1 2" key="2">
    <citation type="journal article" date="2022" name="Mar. Drugs">
        <title>Bioassay-Guided Fractionation Leads to the Detection of Cholic Acid Generated by the Rare Thalassomonas sp.</title>
        <authorList>
            <person name="Pheiffer F."/>
            <person name="Schneider Y.K."/>
            <person name="Hansen E.H."/>
            <person name="Andersen J.H."/>
            <person name="Isaksson J."/>
            <person name="Busche T."/>
            <person name="R C."/>
            <person name="Kalinowski J."/>
            <person name="Zyl L.V."/>
            <person name="Trindade M."/>
        </authorList>
    </citation>
    <scope>NUCLEOTIDE SEQUENCE [LARGE SCALE GENOMIC DNA]</scope>
    <source>
        <strain evidence="1 2">XOM25</strain>
    </source>
</reference>
<sequence length="77" mass="8866">MPENPFEQKDMEALIALKYLPAFSMKFDTKVIQRELKITYSRAKCLQEAAIASGLLIRDQHFDNVTHFHIRGIGRSS</sequence>
<dbReference type="EMBL" id="CP059734">
    <property type="protein sequence ID" value="WDE08668.1"/>
    <property type="molecule type" value="Genomic_DNA"/>
</dbReference>